<name>A0A2P2PKU6_RHIMU</name>
<reference evidence="1" key="1">
    <citation type="submission" date="2018-02" db="EMBL/GenBank/DDBJ databases">
        <title>Rhizophora mucronata_Transcriptome.</title>
        <authorList>
            <person name="Meera S.P."/>
            <person name="Sreeshan A."/>
            <person name="Augustine A."/>
        </authorList>
    </citation>
    <scope>NUCLEOTIDE SEQUENCE</scope>
    <source>
        <tissue evidence="1">Leaf</tissue>
    </source>
</reference>
<dbReference type="EMBL" id="GGEC01074817">
    <property type="protein sequence ID" value="MBX55301.1"/>
    <property type="molecule type" value="Transcribed_RNA"/>
</dbReference>
<sequence length="22" mass="2428">MQEVVTSSSVIVRVEKDLSPHS</sequence>
<dbReference type="AlphaFoldDB" id="A0A2P2PKU6"/>
<proteinExistence type="predicted"/>
<organism evidence="1">
    <name type="scientific">Rhizophora mucronata</name>
    <name type="common">Asiatic mangrove</name>
    <dbReference type="NCBI Taxonomy" id="61149"/>
    <lineage>
        <taxon>Eukaryota</taxon>
        <taxon>Viridiplantae</taxon>
        <taxon>Streptophyta</taxon>
        <taxon>Embryophyta</taxon>
        <taxon>Tracheophyta</taxon>
        <taxon>Spermatophyta</taxon>
        <taxon>Magnoliopsida</taxon>
        <taxon>eudicotyledons</taxon>
        <taxon>Gunneridae</taxon>
        <taxon>Pentapetalae</taxon>
        <taxon>rosids</taxon>
        <taxon>fabids</taxon>
        <taxon>Malpighiales</taxon>
        <taxon>Rhizophoraceae</taxon>
        <taxon>Rhizophora</taxon>
    </lineage>
</organism>
<evidence type="ECO:0000313" key="1">
    <source>
        <dbReference type="EMBL" id="MBX55301.1"/>
    </source>
</evidence>
<protein>
    <submittedName>
        <fullName evidence="1">Uncharacterized protein</fullName>
    </submittedName>
</protein>
<accession>A0A2P2PKU6</accession>